<protein>
    <submittedName>
        <fullName evidence="4">Phage terminase large subunit family protein</fullName>
    </submittedName>
</protein>
<dbReference type="InterPro" id="IPR046454">
    <property type="entry name" value="GpA_endonuclease"/>
</dbReference>
<accession>A0ABT3GCG6</accession>
<evidence type="ECO:0000313" key="5">
    <source>
        <dbReference type="Proteomes" id="UP001320876"/>
    </source>
</evidence>
<dbReference type="RefSeq" id="WP_264485416.1">
    <property type="nucleotide sequence ID" value="NZ_JAPDDT010000001.1"/>
</dbReference>
<dbReference type="Pfam" id="PF05876">
    <property type="entry name" value="GpA_ATPase"/>
    <property type="match status" value="1"/>
</dbReference>
<evidence type="ECO:0000259" key="3">
    <source>
        <dbReference type="Pfam" id="PF20454"/>
    </source>
</evidence>
<dbReference type="InterPro" id="IPR027417">
    <property type="entry name" value="P-loop_NTPase"/>
</dbReference>
<feature type="region of interest" description="Disordered" evidence="1">
    <location>
        <begin position="591"/>
        <end position="618"/>
    </location>
</feature>
<dbReference type="InterPro" id="IPR046453">
    <property type="entry name" value="GpA_ATPase"/>
</dbReference>
<evidence type="ECO:0000259" key="2">
    <source>
        <dbReference type="Pfam" id="PF05876"/>
    </source>
</evidence>
<dbReference type="InterPro" id="IPR051220">
    <property type="entry name" value="TFA_Chaperone"/>
</dbReference>
<dbReference type="HAMAP" id="MF_04144">
    <property type="entry name" value="TERL_LAMBDA"/>
    <property type="match status" value="1"/>
</dbReference>
<keyword evidence="5" id="KW-1185">Reference proteome</keyword>
<reference evidence="4 5" key="1">
    <citation type="submission" date="2022-10" db="EMBL/GenBank/DDBJ databases">
        <title>Luteolibacter arcticus strain CCTCC AB 2014275, whole genome shotgun sequencing project.</title>
        <authorList>
            <person name="Zhao G."/>
            <person name="Shen L."/>
        </authorList>
    </citation>
    <scope>NUCLEOTIDE SEQUENCE [LARGE SCALE GENOMIC DNA]</scope>
    <source>
        <strain evidence="4 5">CCTCC AB 2014275</strain>
    </source>
</reference>
<evidence type="ECO:0000256" key="1">
    <source>
        <dbReference type="SAM" id="MobiDB-lite"/>
    </source>
</evidence>
<sequence length="618" mass="69407">MNVAIHDIARHWFSVFDPPARMTVSQCALTYRFLSPESCSNPGKYTLDFTPYAEEWMDSVNDPAATGTILMVASQLGKTEVVNNVVLYFIIIEPAPILVVQPTEALGESWSKERFAPMIRDTPELQGKVADARSRDSGNTILHKTFPGGNLAVAGANAPSGLASRPRRVVLCDEEDRYPISAGTEGDPVSLAIRRTETFWNAVVFETSTPTVKGLSRIEKRYEESDQRRWWCPCPRCGHSQTLKWAQVRYEAEDGSDAWYQCEHPACEAHLTDEERRKMVRAGRWVATFPHRTLRGYHLNGIANLFRHKKGYKSRLHQMVADHLSAKKKGKAALRTWVNTFLAETWEDEGEKPAWEPLLARRENWGEFPAGGLVITAGVDIQGDRVEVEIVAWGEGEESWSLQHRFIIGSFHSPGVQESLDDILGQKWRHPLSGVELEVTATLIDSGNKPKSVYAYTKRRASRRIFAVKGKGGPGLPVVSRPTKQGVERALLFTVGTDTVKDTIYSRLTLADLGPGYMHFPSERPEDWFRQLVSETKVTRYKDGVPYSKFENPSNSRNEALDMRVYAIGALGLLNVNWARLKAAIIPPVVEKPDDKKPAPAEKPKRAPRRSSGFVNQW</sequence>
<feature type="domain" description="Phage terminase large subunit GpA ATPase" evidence="2">
    <location>
        <begin position="40"/>
        <end position="285"/>
    </location>
</feature>
<gene>
    <name evidence="4" type="ORF">OKA05_02010</name>
</gene>
<dbReference type="Gene3D" id="3.40.50.300">
    <property type="entry name" value="P-loop containing nucleotide triphosphate hydrolases"/>
    <property type="match status" value="1"/>
</dbReference>
<feature type="domain" description="Terminase large subunit GpA endonuclease" evidence="3">
    <location>
        <begin position="295"/>
        <end position="577"/>
    </location>
</feature>
<proteinExistence type="inferred from homology"/>
<feature type="compositionally biased region" description="Basic and acidic residues" evidence="1">
    <location>
        <begin position="591"/>
        <end position="605"/>
    </location>
</feature>
<organism evidence="4 5">
    <name type="scientific">Luteolibacter arcticus</name>
    <dbReference type="NCBI Taxonomy" id="1581411"/>
    <lineage>
        <taxon>Bacteria</taxon>
        <taxon>Pseudomonadati</taxon>
        <taxon>Verrucomicrobiota</taxon>
        <taxon>Verrucomicrobiia</taxon>
        <taxon>Verrucomicrobiales</taxon>
        <taxon>Verrucomicrobiaceae</taxon>
        <taxon>Luteolibacter</taxon>
    </lineage>
</organism>
<evidence type="ECO:0000313" key="4">
    <source>
        <dbReference type="EMBL" id="MCW1921307.1"/>
    </source>
</evidence>
<dbReference type="Proteomes" id="UP001320876">
    <property type="component" value="Unassembled WGS sequence"/>
</dbReference>
<dbReference type="PANTHER" id="PTHR34413:SF2">
    <property type="entry name" value="PROPHAGE TAIL FIBER ASSEMBLY PROTEIN HOMOLOG TFAE-RELATED"/>
    <property type="match status" value="1"/>
</dbReference>
<dbReference type="EMBL" id="JAPDDT010000001">
    <property type="protein sequence ID" value="MCW1921307.1"/>
    <property type="molecule type" value="Genomic_DNA"/>
</dbReference>
<dbReference type="InterPro" id="IPR008866">
    <property type="entry name" value="Phage_lambda_GpA-like"/>
</dbReference>
<comment type="caution">
    <text evidence="4">The sequence shown here is derived from an EMBL/GenBank/DDBJ whole genome shotgun (WGS) entry which is preliminary data.</text>
</comment>
<dbReference type="Pfam" id="PF20454">
    <property type="entry name" value="GpA_nuclease"/>
    <property type="match status" value="1"/>
</dbReference>
<name>A0ABT3GCG6_9BACT</name>
<dbReference type="PANTHER" id="PTHR34413">
    <property type="entry name" value="PROPHAGE TAIL FIBER ASSEMBLY PROTEIN HOMOLOG TFAE-RELATED-RELATED"/>
    <property type="match status" value="1"/>
</dbReference>